<accession>A0ABZ0CRI7</accession>
<feature type="chain" id="PRO_5047117011" evidence="1">
    <location>
        <begin position="31"/>
        <end position="435"/>
    </location>
</feature>
<organism evidence="2 3">
    <name type="scientific">Piscinibacter gummiphilus</name>
    <dbReference type="NCBI Taxonomy" id="946333"/>
    <lineage>
        <taxon>Bacteria</taxon>
        <taxon>Pseudomonadati</taxon>
        <taxon>Pseudomonadota</taxon>
        <taxon>Betaproteobacteria</taxon>
        <taxon>Burkholderiales</taxon>
        <taxon>Sphaerotilaceae</taxon>
        <taxon>Piscinibacter</taxon>
    </lineage>
</organism>
<feature type="signal peptide" evidence="1">
    <location>
        <begin position="1"/>
        <end position="30"/>
    </location>
</feature>
<dbReference type="EMBL" id="CP136336">
    <property type="protein sequence ID" value="WOB07131.1"/>
    <property type="molecule type" value="Genomic_DNA"/>
</dbReference>
<keyword evidence="3" id="KW-1185">Reference proteome</keyword>
<proteinExistence type="predicted"/>
<name>A0ABZ0CRI7_9BURK</name>
<gene>
    <name evidence="2" type="ORF">RXV79_19695</name>
</gene>
<dbReference type="Proteomes" id="UP001303946">
    <property type="component" value="Chromosome"/>
</dbReference>
<sequence length="435" mass="47818">MPGRLRLVCFPRVRFLLAHALLAAATCTQAAEPSYFKFSDLMSSDSGRALHDPAVKLYWATQPTPEFAEVAPPDVYARRGPFSNAGGQAYCVGAFEDTLKTLISDARSRGYDAVINLQAAVDGQPSNDKEGFRCAGDRRVKVALWSQFAMTPAAVQRMAEADERSTRTPPRQAPANAMFIPLAPIFASPEARRILGPDIHVFTGVVAPKYGKRYGPDSYSESASNRDVGDEGACRQAVLESLKSMVKDAEERGLNAIIKVRSFFDDRYAPVITDAECRQRQLMMGKYSVSLQASLASIDDDSIGFAPMPARPAAKDAFFMPLGPILESPEARAILGSDVKAYWEFKAPKYSRHKKPEVYAEDVKLGALTREEACRQAVLKTLSEMVSNARDGKFDSIIRIRSYLGEKYAPVPTDVECKVAKNEAVVELRATLVRQ</sequence>
<keyword evidence="1" id="KW-0732">Signal</keyword>
<protein>
    <submittedName>
        <fullName evidence="2">Uncharacterized protein</fullName>
    </submittedName>
</protein>
<evidence type="ECO:0000256" key="1">
    <source>
        <dbReference type="SAM" id="SignalP"/>
    </source>
</evidence>
<reference evidence="2 3" key="1">
    <citation type="submission" date="2023-10" db="EMBL/GenBank/DDBJ databases">
        <title>Bacteria for the degradation of biodegradable plastic PBAT(Polybutylene adipate terephthalate).</title>
        <authorList>
            <person name="Weon H.-Y."/>
            <person name="Yeon J."/>
        </authorList>
    </citation>
    <scope>NUCLEOTIDE SEQUENCE [LARGE SCALE GENOMIC DNA]</scope>
    <source>
        <strain evidence="2 3">SBD 7-3</strain>
    </source>
</reference>
<evidence type="ECO:0000313" key="3">
    <source>
        <dbReference type="Proteomes" id="UP001303946"/>
    </source>
</evidence>
<evidence type="ECO:0000313" key="2">
    <source>
        <dbReference type="EMBL" id="WOB07131.1"/>
    </source>
</evidence>
<dbReference type="RefSeq" id="WP_316699805.1">
    <property type="nucleotide sequence ID" value="NZ_CP136336.1"/>
</dbReference>